<feature type="region of interest" description="Disordered" evidence="1">
    <location>
        <begin position="301"/>
        <end position="326"/>
    </location>
</feature>
<proteinExistence type="predicted"/>
<comment type="caution">
    <text evidence="2">The sequence shown here is derived from an EMBL/GenBank/DDBJ whole genome shotgun (WGS) entry which is preliminary data.</text>
</comment>
<feature type="region of interest" description="Disordered" evidence="1">
    <location>
        <begin position="58"/>
        <end position="112"/>
    </location>
</feature>
<feature type="region of interest" description="Disordered" evidence="1">
    <location>
        <begin position="384"/>
        <end position="403"/>
    </location>
</feature>
<evidence type="ECO:0000313" key="2">
    <source>
        <dbReference type="EMBL" id="KAJ7061899.1"/>
    </source>
</evidence>
<feature type="compositionally biased region" description="Pro residues" evidence="1">
    <location>
        <begin position="71"/>
        <end position="90"/>
    </location>
</feature>
<accession>A0AAD6TKC0</accession>
<name>A0AAD6TKC0_9AGAR</name>
<feature type="compositionally biased region" description="Basic residues" evidence="1">
    <location>
        <begin position="384"/>
        <end position="398"/>
    </location>
</feature>
<gene>
    <name evidence="2" type="ORF">B0H15DRAFT_958853</name>
</gene>
<dbReference type="AlphaFoldDB" id="A0AAD6TKC0"/>
<feature type="region of interest" description="Disordered" evidence="1">
    <location>
        <begin position="205"/>
        <end position="231"/>
    </location>
</feature>
<evidence type="ECO:0000256" key="1">
    <source>
        <dbReference type="SAM" id="MobiDB-lite"/>
    </source>
</evidence>
<feature type="region of interest" description="Disordered" evidence="1">
    <location>
        <begin position="505"/>
        <end position="564"/>
    </location>
</feature>
<sequence>MSSLPSPARSNYDMCSAHVVPPLPHRVAGYPASAPIYHAMRPHAFPWINTAQHVPCVSTNGAGPQRLAHPPSQPLTPLPPPTRPPRPQPPARRAARTDSPANPRPRCARGSRVAAPACPYHLASARPSHSPQTHVIVPSPNHTAAAAHLPAALHGSCTRNAASASPRIGLARFRADAACAKKDKEQVLPARAVIHISSYAADVEAGGETGGGRRGAAARRRGRRSGSPAPARCFCPPAARAWTLHSASSPRAVPSRSPHGVRAVLRVVTWYPPARSKAALAQRIRLCRFADAHTTYSFTTGVASSPSTSPSVTPTVPLRPLSQVPPAPEIHRSRAAADARDCSHPRKCRCCASSTSPCSPCRKSTSPCTFRLRVRAALRSRVHRPLTHPLRRRSARKSPRSDLLSAPPKFIRALPSSIFSSLRTHNACVVLRRPYSRARIFCSLPAAPGDAARVVSPATPGPICSGLDVPAAFVSTGAPVPLAGRRRRRVSTVCATIYEGNTQRSNILRRRKSISRGLRTTPSSPSSPSRRHSRSRSSLLPPRRRPTLVPRSALQRRRSPRPLR</sequence>
<keyword evidence="3" id="KW-1185">Reference proteome</keyword>
<feature type="compositionally biased region" description="Low complexity" evidence="1">
    <location>
        <begin position="301"/>
        <end position="316"/>
    </location>
</feature>
<organism evidence="2 3">
    <name type="scientific">Mycena belliarum</name>
    <dbReference type="NCBI Taxonomy" id="1033014"/>
    <lineage>
        <taxon>Eukaryota</taxon>
        <taxon>Fungi</taxon>
        <taxon>Dikarya</taxon>
        <taxon>Basidiomycota</taxon>
        <taxon>Agaricomycotina</taxon>
        <taxon>Agaricomycetes</taxon>
        <taxon>Agaricomycetidae</taxon>
        <taxon>Agaricales</taxon>
        <taxon>Marasmiineae</taxon>
        <taxon>Mycenaceae</taxon>
        <taxon>Mycena</taxon>
    </lineage>
</organism>
<dbReference type="EMBL" id="JARJCN010000244">
    <property type="protein sequence ID" value="KAJ7061899.1"/>
    <property type="molecule type" value="Genomic_DNA"/>
</dbReference>
<feature type="compositionally biased region" description="Low complexity" evidence="1">
    <location>
        <begin position="536"/>
        <end position="552"/>
    </location>
</feature>
<feature type="compositionally biased region" description="Low complexity" evidence="1">
    <location>
        <begin position="515"/>
        <end position="528"/>
    </location>
</feature>
<evidence type="ECO:0000313" key="3">
    <source>
        <dbReference type="Proteomes" id="UP001222325"/>
    </source>
</evidence>
<protein>
    <submittedName>
        <fullName evidence="2">Uncharacterized protein</fullName>
    </submittedName>
</protein>
<dbReference type="Proteomes" id="UP001222325">
    <property type="component" value="Unassembled WGS sequence"/>
</dbReference>
<reference evidence="2" key="1">
    <citation type="submission" date="2023-03" db="EMBL/GenBank/DDBJ databases">
        <title>Massive genome expansion in bonnet fungi (Mycena s.s.) driven by repeated elements and novel gene families across ecological guilds.</title>
        <authorList>
            <consortium name="Lawrence Berkeley National Laboratory"/>
            <person name="Harder C.B."/>
            <person name="Miyauchi S."/>
            <person name="Viragh M."/>
            <person name="Kuo A."/>
            <person name="Thoen E."/>
            <person name="Andreopoulos B."/>
            <person name="Lu D."/>
            <person name="Skrede I."/>
            <person name="Drula E."/>
            <person name="Henrissat B."/>
            <person name="Morin E."/>
            <person name="Kohler A."/>
            <person name="Barry K."/>
            <person name="LaButti K."/>
            <person name="Morin E."/>
            <person name="Salamov A."/>
            <person name="Lipzen A."/>
            <person name="Mereny Z."/>
            <person name="Hegedus B."/>
            <person name="Baldrian P."/>
            <person name="Stursova M."/>
            <person name="Weitz H."/>
            <person name="Taylor A."/>
            <person name="Grigoriev I.V."/>
            <person name="Nagy L.G."/>
            <person name="Martin F."/>
            <person name="Kauserud H."/>
        </authorList>
    </citation>
    <scope>NUCLEOTIDE SEQUENCE</scope>
    <source>
        <strain evidence="2">CBHHK173m</strain>
    </source>
</reference>
<feature type="compositionally biased region" description="Basic residues" evidence="1">
    <location>
        <begin position="554"/>
        <end position="564"/>
    </location>
</feature>